<dbReference type="InterPro" id="IPR036962">
    <property type="entry name" value="Glyco_hydro_3_N_sf"/>
</dbReference>
<dbReference type="InterPro" id="IPR041443">
    <property type="entry name" value="Exop_C"/>
</dbReference>
<comment type="caution">
    <text evidence="5">The sequence shown here is derived from an EMBL/GenBank/DDBJ whole genome shotgun (WGS) entry which is preliminary data.</text>
</comment>
<dbReference type="PANTHER" id="PTHR30620:SF77">
    <property type="entry name" value="LYSOSOMAL BETA GLUCOSIDASE-LIKE"/>
    <property type="match status" value="1"/>
</dbReference>
<dbReference type="InterPro" id="IPR002772">
    <property type="entry name" value="Glyco_hydro_3_C"/>
</dbReference>
<dbReference type="InterPro" id="IPR051915">
    <property type="entry name" value="Cellulose_Degrad_GH3"/>
</dbReference>
<dbReference type="Pfam" id="PF18559">
    <property type="entry name" value="Exop_C"/>
    <property type="match status" value="1"/>
</dbReference>
<dbReference type="Pfam" id="PF00933">
    <property type="entry name" value="Glyco_hydro_3"/>
    <property type="match status" value="1"/>
</dbReference>
<evidence type="ECO:0000259" key="4">
    <source>
        <dbReference type="Pfam" id="PF18559"/>
    </source>
</evidence>
<dbReference type="Gene3D" id="3.40.50.1700">
    <property type="entry name" value="Glycoside hydrolase family 3 C-terminal domain"/>
    <property type="match status" value="1"/>
</dbReference>
<gene>
    <name evidence="5" type="ORF">AX660_01370</name>
</gene>
<dbReference type="GO" id="GO:0008422">
    <property type="term" value="F:beta-glucosidase activity"/>
    <property type="evidence" value="ECO:0007669"/>
    <property type="project" value="TreeGrafter"/>
</dbReference>
<feature type="domain" description="ExoP galactose-binding-like" evidence="4">
    <location>
        <begin position="683"/>
        <end position="835"/>
    </location>
</feature>
<organism evidence="5 6">
    <name type="scientific">Paraglaciecola hydrolytica</name>
    <dbReference type="NCBI Taxonomy" id="1799789"/>
    <lineage>
        <taxon>Bacteria</taxon>
        <taxon>Pseudomonadati</taxon>
        <taxon>Pseudomonadota</taxon>
        <taxon>Gammaproteobacteria</taxon>
        <taxon>Alteromonadales</taxon>
        <taxon>Alteromonadaceae</taxon>
        <taxon>Paraglaciecola</taxon>
    </lineage>
</organism>
<keyword evidence="6" id="KW-1185">Reference proteome</keyword>
<dbReference type="Proteomes" id="UP000070299">
    <property type="component" value="Unassembled WGS sequence"/>
</dbReference>
<sequence>MTNKLLVLSIVAALTGCNGSSVDKQAVKSADIDKSAAAAPATIHPEIWPKQSSPIARDPQQEQQIADLLAKMTLEEKVGQVIQADIASVTPEEVKEFHLGSVLNGGNSAPNNNNHSPAKDWLSLADKFWIASTDKSDGGVGIPALWGIDAVHGNNNVVGATIFPHNIGLGAANDPELMRKIGAVTAKEVLVTGIDWTFAPTIAVVQNDRWGRTFESFSEKPEIVASYAGKIVEGVQGTVNTDEFLTNGHLLANVKHFVGDGGTKDGIDQGETLSSEEELRDIHGAGYPPAIQSGALVVMASFNSWHGNKMHGFKPMLTDVLVERMGFDGFVVGDWNGHGQVKGCTNVSCAQAFNAGLDMFMAPDSWKGLYHNTLAQVKSGEITMERLDQAVSRILRVKLRAGLFDAGLPSSRTYAGKFELLGSAPHREVAREAVRKSLVLLKNNEQLLPLSAKSKVLVAGSAANNIGQQSGGWTLTWQGTGNKNTDFPNGASIYQGIAATVTAAGGKVELNEQGQFTTRPDVAIVVFGEQPYAEFQGDVTDVDFKPEDSLKILKDLQAQGIPTVSVFLSGRPMWVNPELNASDAFVAAWLPGSEGTGVADVLFRSADGEVAYDFTGRLSFSWPATPTDVELNVGNADYQPLFAYGYGLSVQDAQDMAPLDETLDPSLSSQNDSRYMFAGDAVQPWRLALNDKAGNTQVTGNAQVSASAAISVKATDYQAQEDTVEANWQDSARLYIRGNAVDLSRQATGDMAIQIDYQVLSATTGQSNLFIECETCNGELDISQSLQTKAGQGWQQSQIKLSCFGLSNEQLTSIITPFGINSDKGSKLQFKEIKLVSNEGAASCSL</sequence>
<dbReference type="GO" id="GO:0009251">
    <property type="term" value="P:glucan catabolic process"/>
    <property type="evidence" value="ECO:0007669"/>
    <property type="project" value="TreeGrafter"/>
</dbReference>
<evidence type="ECO:0000313" key="5">
    <source>
        <dbReference type="EMBL" id="KXI27068.1"/>
    </source>
</evidence>
<proteinExistence type="predicted"/>
<accession>A0A148KLE2</accession>
<dbReference type="OrthoDB" id="9781691at2"/>
<dbReference type="InterPro" id="IPR001764">
    <property type="entry name" value="Glyco_hydro_3_N"/>
</dbReference>
<dbReference type="InterPro" id="IPR017853">
    <property type="entry name" value="GH"/>
</dbReference>
<keyword evidence="1" id="KW-0378">Hydrolase</keyword>
<dbReference type="Gene3D" id="3.20.20.300">
    <property type="entry name" value="Glycoside hydrolase, family 3, N-terminal domain"/>
    <property type="match status" value="1"/>
</dbReference>
<dbReference type="Pfam" id="PF01915">
    <property type="entry name" value="Glyco_hydro_3_C"/>
    <property type="match status" value="1"/>
</dbReference>
<dbReference type="RefSeq" id="WP_068381333.1">
    <property type="nucleotide sequence ID" value="NZ_LSNE01000015.1"/>
</dbReference>
<feature type="domain" description="Glycoside hydrolase family 3 N-terminal" evidence="2">
    <location>
        <begin position="73"/>
        <end position="397"/>
    </location>
</feature>
<name>A0A148KLE2_9ALTE</name>
<evidence type="ECO:0000313" key="6">
    <source>
        <dbReference type="Proteomes" id="UP000070299"/>
    </source>
</evidence>
<dbReference type="PRINTS" id="PR00133">
    <property type="entry name" value="GLHYDRLASE3"/>
</dbReference>
<dbReference type="SUPFAM" id="SSF52279">
    <property type="entry name" value="Beta-D-glucan exohydrolase, C-terminal domain"/>
    <property type="match status" value="1"/>
</dbReference>
<evidence type="ECO:0000256" key="1">
    <source>
        <dbReference type="ARBA" id="ARBA00022801"/>
    </source>
</evidence>
<feature type="domain" description="Glycoside hydrolase family 3 C-terminal" evidence="3">
    <location>
        <begin position="438"/>
        <end position="649"/>
    </location>
</feature>
<protein>
    <submittedName>
        <fullName evidence="5">Beta-glucosidase</fullName>
    </submittedName>
</protein>
<dbReference type="AlphaFoldDB" id="A0A148KLE2"/>
<dbReference type="Gene3D" id="2.60.120.430">
    <property type="entry name" value="Galactose-binding lectin"/>
    <property type="match status" value="1"/>
</dbReference>
<dbReference type="PROSITE" id="PS51257">
    <property type="entry name" value="PROKAR_LIPOPROTEIN"/>
    <property type="match status" value="1"/>
</dbReference>
<dbReference type="InterPro" id="IPR036881">
    <property type="entry name" value="Glyco_hydro_3_C_sf"/>
</dbReference>
<evidence type="ECO:0000259" key="3">
    <source>
        <dbReference type="Pfam" id="PF01915"/>
    </source>
</evidence>
<dbReference type="SUPFAM" id="SSF51445">
    <property type="entry name" value="(Trans)glycosidases"/>
    <property type="match status" value="1"/>
</dbReference>
<reference evidence="6" key="1">
    <citation type="submission" date="2016-02" db="EMBL/GenBank/DDBJ databases">
        <authorList>
            <person name="Schultz-Johansen M."/>
            <person name="Glaring M.A."/>
            <person name="Bech P.K."/>
            <person name="Stougaard P."/>
        </authorList>
    </citation>
    <scope>NUCLEOTIDE SEQUENCE [LARGE SCALE GENOMIC DNA]</scope>
    <source>
        <strain evidence="6">S66</strain>
    </source>
</reference>
<dbReference type="STRING" id="1799789.AX660_01370"/>
<dbReference type="EMBL" id="LSNE01000015">
    <property type="protein sequence ID" value="KXI27068.1"/>
    <property type="molecule type" value="Genomic_DNA"/>
</dbReference>
<evidence type="ECO:0000259" key="2">
    <source>
        <dbReference type="Pfam" id="PF00933"/>
    </source>
</evidence>
<dbReference type="PANTHER" id="PTHR30620">
    <property type="entry name" value="PERIPLASMIC BETA-GLUCOSIDASE-RELATED"/>
    <property type="match status" value="1"/>
</dbReference>